<dbReference type="InParanoid" id="A0A2P5C2P0"/>
<gene>
    <name evidence="1" type="ORF">TorRG33x02_299800</name>
</gene>
<dbReference type="Proteomes" id="UP000237000">
    <property type="component" value="Unassembled WGS sequence"/>
</dbReference>
<dbReference type="AlphaFoldDB" id="A0A2P5C2P0"/>
<sequence>NYAQNLDDEGVLSLTRTKSDDRDLDVCQYRIGQNLDTCDGYEQREKREGRQ</sequence>
<protein>
    <submittedName>
        <fullName evidence="1">Uncharacterized protein</fullName>
    </submittedName>
</protein>
<reference evidence="2" key="1">
    <citation type="submission" date="2016-06" db="EMBL/GenBank/DDBJ databases">
        <title>Parallel loss of symbiosis genes in relatives of nitrogen-fixing non-legume Parasponia.</title>
        <authorList>
            <person name="Van Velzen R."/>
            <person name="Holmer R."/>
            <person name="Bu F."/>
            <person name="Rutten L."/>
            <person name="Van Zeijl A."/>
            <person name="Liu W."/>
            <person name="Santuari L."/>
            <person name="Cao Q."/>
            <person name="Sharma T."/>
            <person name="Shen D."/>
            <person name="Roswanjaya Y."/>
            <person name="Wardhani T."/>
            <person name="Kalhor M.S."/>
            <person name="Jansen J."/>
            <person name="Van den Hoogen J."/>
            <person name="Gungor B."/>
            <person name="Hartog M."/>
            <person name="Hontelez J."/>
            <person name="Verver J."/>
            <person name="Yang W.-C."/>
            <person name="Schijlen E."/>
            <person name="Repin R."/>
            <person name="Schilthuizen M."/>
            <person name="Schranz E."/>
            <person name="Heidstra R."/>
            <person name="Miyata K."/>
            <person name="Fedorova E."/>
            <person name="Kohlen W."/>
            <person name="Bisseling T."/>
            <person name="Smit S."/>
            <person name="Geurts R."/>
        </authorList>
    </citation>
    <scope>NUCLEOTIDE SEQUENCE [LARGE SCALE GENOMIC DNA]</scope>
    <source>
        <strain evidence="2">cv. RG33-2</strain>
    </source>
</reference>
<organism evidence="1 2">
    <name type="scientific">Trema orientale</name>
    <name type="common">Charcoal tree</name>
    <name type="synonym">Celtis orientalis</name>
    <dbReference type="NCBI Taxonomy" id="63057"/>
    <lineage>
        <taxon>Eukaryota</taxon>
        <taxon>Viridiplantae</taxon>
        <taxon>Streptophyta</taxon>
        <taxon>Embryophyta</taxon>
        <taxon>Tracheophyta</taxon>
        <taxon>Spermatophyta</taxon>
        <taxon>Magnoliopsida</taxon>
        <taxon>eudicotyledons</taxon>
        <taxon>Gunneridae</taxon>
        <taxon>Pentapetalae</taxon>
        <taxon>rosids</taxon>
        <taxon>fabids</taxon>
        <taxon>Rosales</taxon>
        <taxon>Cannabaceae</taxon>
        <taxon>Trema</taxon>
    </lineage>
</organism>
<dbReference type="OrthoDB" id="10410192at2759"/>
<proteinExistence type="predicted"/>
<dbReference type="EMBL" id="JXTC01000422">
    <property type="protein sequence ID" value="PON55322.1"/>
    <property type="molecule type" value="Genomic_DNA"/>
</dbReference>
<keyword evidence="2" id="KW-1185">Reference proteome</keyword>
<comment type="caution">
    <text evidence="1">The sequence shown here is derived from an EMBL/GenBank/DDBJ whole genome shotgun (WGS) entry which is preliminary data.</text>
</comment>
<name>A0A2P5C2P0_TREOI</name>
<evidence type="ECO:0000313" key="2">
    <source>
        <dbReference type="Proteomes" id="UP000237000"/>
    </source>
</evidence>
<accession>A0A2P5C2P0</accession>
<feature type="non-terminal residue" evidence="1">
    <location>
        <position position="1"/>
    </location>
</feature>
<evidence type="ECO:0000313" key="1">
    <source>
        <dbReference type="EMBL" id="PON55322.1"/>
    </source>
</evidence>